<evidence type="ECO:0000256" key="6">
    <source>
        <dbReference type="ARBA" id="ARBA00023136"/>
    </source>
</evidence>
<organism evidence="13 14">
    <name type="scientific">Pontibacter saemangeumensis</name>
    <dbReference type="NCBI Taxonomy" id="1084525"/>
    <lineage>
        <taxon>Bacteria</taxon>
        <taxon>Pseudomonadati</taxon>
        <taxon>Bacteroidota</taxon>
        <taxon>Cytophagia</taxon>
        <taxon>Cytophagales</taxon>
        <taxon>Hymenobacteraceae</taxon>
        <taxon>Pontibacter</taxon>
    </lineage>
</organism>
<dbReference type="RefSeq" id="WP_345162312.1">
    <property type="nucleotide sequence ID" value="NZ_BAABHC010000029.1"/>
</dbReference>
<evidence type="ECO:0000256" key="5">
    <source>
        <dbReference type="ARBA" id="ARBA00023077"/>
    </source>
</evidence>
<dbReference type="InterPro" id="IPR000531">
    <property type="entry name" value="Beta-barrel_TonB"/>
</dbReference>
<dbReference type="InterPro" id="IPR023997">
    <property type="entry name" value="TonB-dep_OMP_SusC/RagA_CS"/>
</dbReference>
<evidence type="ECO:0000259" key="11">
    <source>
        <dbReference type="Pfam" id="PF00593"/>
    </source>
</evidence>
<evidence type="ECO:0000256" key="2">
    <source>
        <dbReference type="ARBA" id="ARBA00022448"/>
    </source>
</evidence>
<feature type="domain" description="TonB-dependent receptor plug" evidence="12">
    <location>
        <begin position="235"/>
        <end position="365"/>
    </location>
</feature>
<dbReference type="InterPro" id="IPR023996">
    <property type="entry name" value="TonB-dep_OMP_SusC/RagA"/>
</dbReference>
<reference evidence="14" key="1">
    <citation type="journal article" date="2019" name="Int. J. Syst. Evol. Microbiol.">
        <title>The Global Catalogue of Microorganisms (GCM) 10K type strain sequencing project: providing services to taxonomists for standard genome sequencing and annotation.</title>
        <authorList>
            <consortium name="The Broad Institute Genomics Platform"/>
            <consortium name="The Broad Institute Genome Sequencing Center for Infectious Disease"/>
            <person name="Wu L."/>
            <person name="Ma J."/>
        </authorList>
    </citation>
    <scope>NUCLEOTIDE SEQUENCE [LARGE SCALE GENOMIC DNA]</scope>
    <source>
        <strain evidence="14">JCM 17926</strain>
    </source>
</reference>
<dbReference type="PROSITE" id="PS52016">
    <property type="entry name" value="TONB_DEPENDENT_REC_3"/>
    <property type="match status" value="1"/>
</dbReference>
<protein>
    <submittedName>
        <fullName evidence="13">TonB-dependent receptor</fullName>
    </submittedName>
</protein>
<keyword evidence="3 8" id="KW-1134">Transmembrane beta strand</keyword>
<keyword evidence="7 8" id="KW-0998">Cell outer membrane</keyword>
<dbReference type="InterPro" id="IPR037066">
    <property type="entry name" value="Plug_dom_sf"/>
</dbReference>
<evidence type="ECO:0000256" key="8">
    <source>
        <dbReference type="PROSITE-ProRule" id="PRU01360"/>
    </source>
</evidence>
<keyword evidence="10" id="KW-0732">Signal</keyword>
<dbReference type="Pfam" id="PF13715">
    <property type="entry name" value="CarbopepD_reg_2"/>
    <property type="match status" value="1"/>
</dbReference>
<sequence>MKKRVYRLSICGTLMALLSIWQPQSQAQGLAYETHSQGSSGKSSKIATVKLKDALNGLRAQYKADILFSDQVVEDHAVPNDLINPSHTLDQNLEAVLKPLGLRYKRSKDGSYLITPVVKMEKQAKPQAAVDPVDAVEEKGQTTKTVTGKVTDEKGEGLPGVTVLVKGTANGTATGMDGDFSLSLPDGEATLVFSFIGYQAQEVPVNNQSTVNVTLSADTKALEEVVVIGYGTVKKSDLTGSVSSVSSEDFNQGPQLAAQQLIQGKVAGVNISKNSGKPGGSNTVRIRGGTSISASNDPLYVIDGVPISTTSGVNQANISTSNTNFFDQEPVNPLMTLNPNDIESIVVLKDASATAIYGSRGANGVIMITTKKGRQGTAQVTYDVSGGVSEVANTLNVLSADQYREVIGDLGLPIDDKGANTDWQDEIFRTAYQHNHYLSLSGGTDKTTYRASVGYGKQQGVMLGSDLRQANARINISHSELDDKLLFDLRVNYGENQSSQSPVSNTVGSELGSSLNYESYVFNPTYPVRDEQGNFYHVPPFRINPVSFSNDLADERENRRFISSFSTTYKIVEPLSIKVNLGYTRQNTDRNSFISKNNPLGEGLGGYASVQKLVDFSRLLETTFNYNKLFGSHAVDAVAGYSYQYFKDEGLHNTANGFLSDEFKWYSLQAASTISQVSSFYGSNKLISFYGRVNYNYDNRYFLTGTIRRDGSSRFGSGNKWGLFPSAAAAWRISEEDFFEVSQISDLKLRASYGVTGNQEIGNLNSITTLGASTTGYLVGGQRITIVLPQQYANPDLQWEQTAQFDAGLSFGLFDHRLYGDIDYYYKKTSDLLLQLAVPSPSVISTQLANVGSIENKGVEIELGAELVRREDFIWNANFNFSRNRNKVLSLSNDQWQGEDIKTAPVQGQGLSGIYSQLITPGQPIGTFYGKKFIGIENGVEQFEEEQQIIGSAQPDFTYGFSNTFGYKNWDLGINLRGSVGNDVYNMTANNLGYMSNLPGRNVFDIAVESGVGRDQPKQFSSRWIEDGSFLRLDNLSLSYTFNTSNTFLSNAKVYLLGQNLFVLTGYSGLDPEVNSDVSGGGVAPLGIDYLSFPRAKTVSIGATISF</sequence>
<evidence type="ECO:0000256" key="4">
    <source>
        <dbReference type="ARBA" id="ARBA00022692"/>
    </source>
</evidence>
<evidence type="ECO:0000313" key="14">
    <source>
        <dbReference type="Proteomes" id="UP001500552"/>
    </source>
</evidence>
<comment type="subcellular location">
    <subcellularLocation>
        <location evidence="1 8">Cell outer membrane</location>
        <topology evidence="1 8">Multi-pass membrane protein</topology>
    </subcellularLocation>
</comment>
<keyword evidence="6 8" id="KW-0472">Membrane</keyword>
<evidence type="ECO:0000259" key="12">
    <source>
        <dbReference type="Pfam" id="PF07715"/>
    </source>
</evidence>
<evidence type="ECO:0000256" key="7">
    <source>
        <dbReference type="ARBA" id="ARBA00023237"/>
    </source>
</evidence>
<gene>
    <name evidence="13" type="ORF">GCM10023188_43380</name>
</gene>
<keyword evidence="13" id="KW-0675">Receptor</keyword>
<dbReference type="SUPFAM" id="SSF49464">
    <property type="entry name" value="Carboxypeptidase regulatory domain-like"/>
    <property type="match status" value="1"/>
</dbReference>
<accession>A0ABP8M470</accession>
<feature type="domain" description="TonB-dependent receptor-like beta-barrel" evidence="11">
    <location>
        <begin position="513"/>
        <end position="1061"/>
    </location>
</feature>
<dbReference type="InterPro" id="IPR039426">
    <property type="entry name" value="TonB-dep_rcpt-like"/>
</dbReference>
<comment type="caution">
    <text evidence="13">The sequence shown here is derived from an EMBL/GenBank/DDBJ whole genome shotgun (WGS) entry which is preliminary data.</text>
</comment>
<keyword evidence="5 9" id="KW-0798">TonB box</keyword>
<dbReference type="InterPro" id="IPR008969">
    <property type="entry name" value="CarboxyPept-like_regulatory"/>
</dbReference>
<dbReference type="Gene3D" id="2.40.170.20">
    <property type="entry name" value="TonB-dependent receptor, beta-barrel domain"/>
    <property type="match status" value="1"/>
</dbReference>
<feature type="chain" id="PRO_5045432183" evidence="10">
    <location>
        <begin position="28"/>
        <end position="1107"/>
    </location>
</feature>
<dbReference type="Proteomes" id="UP001500552">
    <property type="component" value="Unassembled WGS sequence"/>
</dbReference>
<dbReference type="Gene3D" id="3.55.50.30">
    <property type="match status" value="1"/>
</dbReference>
<evidence type="ECO:0000256" key="1">
    <source>
        <dbReference type="ARBA" id="ARBA00004571"/>
    </source>
</evidence>
<keyword evidence="4 8" id="KW-0812">Transmembrane</keyword>
<dbReference type="NCBIfam" id="TIGR04056">
    <property type="entry name" value="OMP_RagA_SusC"/>
    <property type="match status" value="1"/>
</dbReference>
<dbReference type="EMBL" id="BAABHC010000029">
    <property type="protein sequence ID" value="GAA4442997.1"/>
    <property type="molecule type" value="Genomic_DNA"/>
</dbReference>
<evidence type="ECO:0000313" key="13">
    <source>
        <dbReference type="EMBL" id="GAA4442997.1"/>
    </source>
</evidence>
<dbReference type="NCBIfam" id="TIGR04057">
    <property type="entry name" value="SusC_RagA_signa"/>
    <property type="match status" value="1"/>
</dbReference>
<keyword evidence="2 8" id="KW-0813">Transport</keyword>
<evidence type="ECO:0000256" key="9">
    <source>
        <dbReference type="RuleBase" id="RU003357"/>
    </source>
</evidence>
<feature type="signal peptide" evidence="10">
    <location>
        <begin position="1"/>
        <end position="27"/>
    </location>
</feature>
<dbReference type="SUPFAM" id="SSF56935">
    <property type="entry name" value="Porins"/>
    <property type="match status" value="1"/>
</dbReference>
<dbReference type="Pfam" id="PF07715">
    <property type="entry name" value="Plug"/>
    <property type="match status" value="1"/>
</dbReference>
<evidence type="ECO:0000256" key="10">
    <source>
        <dbReference type="SAM" id="SignalP"/>
    </source>
</evidence>
<dbReference type="InterPro" id="IPR012910">
    <property type="entry name" value="Plug_dom"/>
</dbReference>
<proteinExistence type="inferred from homology"/>
<name>A0ABP8M470_9BACT</name>
<dbReference type="InterPro" id="IPR036942">
    <property type="entry name" value="Beta-barrel_TonB_sf"/>
</dbReference>
<evidence type="ECO:0000256" key="3">
    <source>
        <dbReference type="ARBA" id="ARBA00022452"/>
    </source>
</evidence>
<keyword evidence="14" id="KW-1185">Reference proteome</keyword>
<comment type="similarity">
    <text evidence="8 9">Belongs to the TonB-dependent receptor family.</text>
</comment>
<dbReference type="Pfam" id="PF00593">
    <property type="entry name" value="TonB_dep_Rec_b-barrel"/>
    <property type="match status" value="1"/>
</dbReference>
<dbReference type="Gene3D" id="2.60.40.1120">
    <property type="entry name" value="Carboxypeptidase-like, regulatory domain"/>
    <property type="match status" value="1"/>
</dbReference>
<dbReference type="Gene3D" id="2.170.130.10">
    <property type="entry name" value="TonB-dependent receptor, plug domain"/>
    <property type="match status" value="1"/>
</dbReference>